<gene>
    <name evidence="6" type="ORF">CAC42_366</name>
</gene>
<dbReference type="SMART" id="SM00485">
    <property type="entry name" value="XPGN"/>
    <property type="match status" value="1"/>
</dbReference>
<dbReference type="InParanoid" id="A0A2K1R020"/>
<dbReference type="Pfam" id="PF00867">
    <property type="entry name" value="XPG_I"/>
    <property type="match status" value="1"/>
</dbReference>
<dbReference type="InterPro" id="IPR036279">
    <property type="entry name" value="5-3_exonuclease_C_sf"/>
</dbReference>
<proteinExistence type="predicted"/>
<dbReference type="InterPro" id="IPR006084">
    <property type="entry name" value="XPG/Rad2"/>
</dbReference>
<feature type="compositionally biased region" description="Polar residues" evidence="3">
    <location>
        <begin position="462"/>
        <end position="477"/>
    </location>
</feature>
<protein>
    <submittedName>
        <fullName evidence="6">Flap endonuclease GEN 1</fullName>
    </submittedName>
</protein>
<evidence type="ECO:0000259" key="4">
    <source>
        <dbReference type="SMART" id="SM00484"/>
    </source>
</evidence>
<dbReference type="InterPro" id="IPR006085">
    <property type="entry name" value="XPG_DNA_repair_N"/>
</dbReference>
<dbReference type="EMBL" id="NKHZ01000022">
    <property type="protein sequence ID" value="PNS20639.1"/>
    <property type="molecule type" value="Genomic_DNA"/>
</dbReference>
<reference evidence="6 7" key="1">
    <citation type="submission" date="2017-06" db="EMBL/GenBank/DDBJ databases">
        <title>Draft genome sequence of a variant of Elsinoe murrayae.</title>
        <authorList>
            <person name="Cheng Q."/>
        </authorList>
    </citation>
    <scope>NUCLEOTIDE SEQUENCE [LARGE SCALE GENOMIC DNA]</scope>
    <source>
        <strain evidence="6 7">CQ-2017a</strain>
    </source>
</reference>
<evidence type="ECO:0000259" key="5">
    <source>
        <dbReference type="SMART" id="SM00485"/>
    </source>
</evidence>
<sequence length="611" mass="68082">MGVNHLWDLLGNGERQSLAKLASDHYRRTGKTYKVAIDEACWRYSNLSDAQTDAIRPREPRANPIEKAILYQILRLLRLNFELVFVFDGPARPWKRGRRGGNRVDYERTKLLKTILDHIRVPWLEAPGDAEAECATLQRLGLVDAVWSEDGDTLVFGATRMFSFCRSSGEKTGGKDPDHVMVTQLTTASLRHGGKDIDSRLLVLFALLTGGDYDQHGLSGFGCARASALILTNKGRQAADELFRSNFDLTSWRKQVVGAILQNHYMHLDPSWPNPMALKHYVHPKASPETRLHTWRASRSELVGHPNEHALRRFLMERFNFDTKAYARHVLPVLLVRQLRNATSADSASAVLNRCEATVKKKKIKVGTSGATASPKDFVRKVCFRSSKVGDVRLFGSPYTTPPEEQAFAEAEILSVLLERACGTMDDPALPKHDESSRLEAAKKEQERQAGITYLMNIGRSKTSAQSKSLERAQTNPMRAASRDDQRQSNWEPSHPPCAATLKMRHVQHSDKSNLVLEASSLRGEKRTASQIDVREISAHWYDAALLESGEKASGPKRMREAGSHAKVYSAEGARCPLAQLAQVKDSSLSTLGQSRAELIGGKMVEVVDLT</sequence>
<dbReference type="SMART" id="SM00484">
    <property type="entry name" value="XPGI"/>
    <property type="match status" value="1"/>
</dbReference>
<keyword evidence="6" id="KW-0255">Endonuclease</keyword>
<dbReference type="InterPro" id="IPR029060">
    <property type="entry name" value="PIN-like_dom_sf"/>
</dbReference>
<dbReference type="SUPFAM" id="SSF47807">
    <property type="entry name" value="5' to 3' exonuclease, C-terminal subdomain"/>
    <property type="match status" value="1"/>
</dbReference>
<feature type="domain" description="XPG N-terminal" evidence="5">
    <location>
        <begin position="1"/>
        <end position="106"/>
    </location>
</feature>
<dbReference type="Gene3D" id="3.40.50.1010">
    <property type="entry name" value="5'-nuclease"/>
    <property type="match status" value="2"/>
</dbReference>
<dbReference type="Proteomes" id="UP000243797">
    <property type="component" value="Unassembled WGS sequence"/>
</dbReference>
<feature type="domain" description="XPG-I" evidence="4">
    <location>
        <begin position="117"/>
        <end position="187"/>
    </location>
</feature>
<evidence type="ECO:0000256" key="3">
    <source>
        <dbReference type="SAM" id="MobiDB-lite"/>
    </source>
</evidence>
<keyword evidence="2" id="KW-0378">Hydrolase</keyword>
<dbReference type="PANTHER" id="PTHR11081">
    <property type="entry name" value="FLAP ENDONUCLEASE FAMILY MEMBER"/>
    <property type="match status" value="1"/>
</dbReference>
<dbReference type="PANTHER" id="PTHR11081:SF62">
    <property type="entry name" value="XPG-I DOMAIN-CONTAINING PROTEIN"/>
    <property type="match status" value="1"/>
</dbReference>
<dbReference type="CDD" id="cd09870">
    <property type="entry name" value="PIN_YEN1"/>
    <property type="match status" value="1"/>
</dbReference>
<name>A0A2K1R020_9PEZI</name>
<keyword evidence="1" id="KW-0540">Nuclease</keyword>
<dbReference type="GO" id="GO:0006281">
    <property type="term" value="P:DNA repair"/>
    <property type="evidence" value="ECO:0007669"/>
    <property type="project" value="UniProtKB-ARBA"/>
</dbReference>
<organism evidence="6 7">
    <name type="scientific">Sphaceloma murrayae</name>
    <dbReference type="NCBI Taxonomy" id="2082308"/>
    <lineage>
        <taxon>Eukaryota</taxon>
        <taxon>Fungi</taxon>
        <taxon>Dikarya</taxon>
        <taxon>Ascomycota</taxon>
        <taxon>Pezizomycotina</taxon>
        <taxon>Dothideomycetes</taxon>
        <taxon>Dothideomycetidae</taxon>
        <taxon>Myriangiales</taxon>
        <taxon>Elsinoaceae</taxon>
        <taxon>Sphaceloma</taxon>
    </lineage>
</organism>
<keyword evidence="7" id="KW-1185">Reference proteome</keyword>
<dbReference type="AlphaFoldDB" id="A0A2K1R020"/>
<evidence type="ECO:0000313" key="7">
    <source>
        <dbReference type="Proteomes" id="UP000243797"/>
    </source>
</evidence>
<evidence type="ECO:0000256" key="2">
    <source>
        <dbReference type="ARBA" id="ARBA00022801"/>
    </source>
</evidence>
<feature type="region of interest" description="Disordered" evidence="3">
    <location>
        <begin position="462"/>
        <end position="496"/>
    </location>
</feature>
<dbReference type="OrthoDB" id="2959108at2759"/>
<dbReference type="STRING" id="2082308.A0A2K1R020"/>
<dbReference type="SUPFAM" id="SSF88723">
    <property type="entry name" value="PIN domain-like"/>
    <property type="match status" value="1"/>
</dbReference>
<evidence type="ECO:0000313" key="6">
    <source>
        <dbReference type="EMBL" id="PNS20639.1"/>
    </source>
</evidence>
<evidence type="ECO:0000256" key="1">
    <source>
        <dbReference type="ARBA" id="ARBA00022722"/>
    </source>
</evidence>
<dbReference type="PRINTS" id="PR00853">
    <property type="entry name" value="XPGRADSUPER"/>
</dbReference>
<dbReference type="InterPro" id="IPR006086">
    <property type="entry name" value="XPG-I_dom"/>
</dbReference>
<accession>A0A2K1R020</accession>
<dbReference type="GO" id="GO:0017108">
    <property type="term" value="F:5'-flap endonuclease activity"/>
    <property type="evidence" value="ECO:0007669"/>
    <property type="project" value="TreeGrafter"/>
</dbReference>
<comment type="caution">
    <text evidence="6">The sequence shown here is derived from an EMBL/GenBank/DDBJ whole genome shotgun (WGS) entry which is preliminary data.</text>
</comment>